<evidence type="ECO:0000256" key="1">
    <source>
        <dbReference type="SAM" id="Coils"/>
    </source>
</evidence>
<reference evidence="3 4" key="1">
    <citation type="submission" date="2016-10" db="EMBL/GenBank/DDBJ databases">
        <authorList>
            <person name="Varghese N."/>
            <person name="Submissions S."/>
        </authorList>
    </citation>
    <scope>NUCLEOTIDE SEQUENCE [LARGE SCALE GENOMIC DNA]</scope>
    <source>
        <strain evidence="3 4">Nl1</strain>
    </source>
</reference>
<organism evidence="3 4">
    <name type="scientific">Nitrosospira multiformis</name>
    <dbReference type="NCBI Taxonomy" id="1231"/>
    <lineage>
        <taxon>Bacteria</taxon>
        <taxon>Pseudomonadati</taxon>
        <taxon>Pseudomonadota</taxon>
        <taxon>Betaproteobacteria</taxon>
        <taxon>Nitrosomonadales</taxon>
        <taxon>Nitrosomonadaceae</taxon>
        <taxon>Nitrosospira</taxon>
    </lineage>
</organism>
<dbReference type="Proteomes" id="UP000183471">
    <property type="component" value="Unassembled WGS sequence"/>
</dbReference>
<gene>
    <name evidence="3" type="ORF">SAMN05216402_3222</name>
</gene>
<dbReference type="InterPro" id="IPR038729">
    <property type="entry name" value="Rad50/SbcC_AAA"/>
</dbReference>
<dbReference type="RefSeq" id="WP_074634018.1">
    <property type="nucleotide sequence ID" value="NZ_FNKY01000001.1"/>
</dbReference>
<dbReference type="InterPro" id="IPR027417">
    <property type="entry name" value="P-loop_NTPase"/>
</dbReference>
<keyword evidence="4" id="KW-1185">Reference proteome</keyword>
<protein>
    <submittedName>
        <fullName evidence="3">DNA sulfur modification protein DndD</fullName>
    </submittedName>
</protein>
<feature type="domain" description="Rad50/SbcC-type AAA" evidence="2">
    <location>
        <begin position="5"/>
        <end position="266"/>
    </location>
</feature>
<dbReference type="EMBL" id="FNKY01000001">
    <property type="protein sequence ID" value="SDR00687.1"/>
    <property type="molecule type" value="Genomic_DNA"/>
</dbReference>
<dbReference type="Gene3D" id="3.40.50.300">
    <property type="entry name" value="P-loop containing nucleotide triphosphate hydrolases"/>
    <property type="match status" value="2"/>
</dbReference>
<accession>A0ABY0TL84</accession>
<dbReference type="PANTHER" id="PTHR32182:SF0">
    <property type="entry name" value="DNA REPLICATION AND REPAIR PROTEIN RECF"/>
    <property type="match status" value="1"/>
</dbReference>
<feature type="coiled-coil region" evidence="1">
    <location>
        <begin position="424"/>
        <end position="491"/>
    </location>
</feature>
<dbReference type="NCBIfam" id="TIGR03185">
    <property type="entry name" value="DNA_S_dndD"/>
    <property type="match status" value="1"/>
</dbReference>
<keyword evidence="1" id="KW-0175">Coiled coil</keyword>
<name>A0ABY0TL84_9PROT</name>
<dbReference type="PANTHER" id="PTHR32182">
    <property type="entry name" value="DNA REPLICATION AND REPAIR PROTEIN RECF"/>
    <property type="match status" value="1"/>
</dbReference>
<evidence type="ECO:0000313" key="4">
    <source>
        <dbReference type="Proteomes" id="UP000183471"/>
    </source>
</evidence>
<dbReference type="Pfam" id="PF13476">
    <property type="entry name" value="AAA_23"/>
    <property type="match status" value="1"/>
</dbReference>
<dbReference type="SUPFAM" id="SSF52540">
    <property type="entry name" value="P-loop containing nucleoside triphosphate hydrolases"/>
    <property type="match status" value="1"/>
</dbReference>
<sequence>MWISKLELTCFKSYQHQAFNFPAPEDGRNIVLIGGMNGFGKTSILEALYLCLYGKEAIIHLARAGLKTDDKKGYPTFLEGAFNGEAKRRGSDTMMVRVTINRTKIKAIDICRKWFFRSNGDWTGEEEAVVREVLRDIPNSPRVDGKNGFHFSELLDEVFVPAHVAPFFFFDGEEVKKLADQSRVEQVKQGLEGLLGVVLIRSLSDRLRSFEATKRDGVVSVDEHRLNQLAEQLDISEVQLIRLREDSQQDERKKVHLRAEHQSLLERITSSGGGGGDIATVKELVEEREQNRNKLRESHRTMEDILSGRLPFHLVPKKLTDRFKTQLSEEIKWFCWDTEKRSLEPRKVEFRKAFNSQSEPPITPALSVDQQLAIEARLEAAWGTLFYPPPNDCAKEIIHDYLHETQREEALEFLSSIDLGQKEIQDLLSVQQALQQRIDDLGRKISRVEGIDHDGTLTTLKNQLEEVQNKIEALTDQLRANDRAIIALEAQVRNMRADYMREKGNLDDSSPVRAVIEKSERVRKVLDEVIPALFPLKVKALGRAMTDVYKQLAHKQQVDKIDITDEGTARILSTNGREITFDRSAGENQIFATALIAGLAKVSGVKAPMVVDTPLGRLDSKHRDNILKFWTADKTRQVILLSQDEEIDFHLYKDIMSSVCKTYLLDHEDVGDGIGRTAAKEGKYFARGRR</sequence>
<evidence type="ECO:0000259" key="2">
    <source>
        <dbReference type="Pfam" id="PF13476"/>
    </source>
</evidence>
<comment type="caution">
    <text evidence="3">The sequence shown here is derived from an EMBL/GenBank/DDBJ whole genome shotgun (WGS) entry which is preliminary data.</text>
</comment>
<dbReference type="InterPro" id="IPR017599">
    <property type="entry name" value="DNA_S_DndD"/>
</dbReference>
<proteinExistence type="predicted"/>
<evidence type="ECO:0000313" key="3">
    <source>
        <dbReference type="EMBL" id="SDR00687.1"/>
    </source>
</evidence>